<dbReference type="Gene3D" id="3.30.70.2890">
    <property type="entry name" value="XS domain"/>
    <property type="match status" value="1"/>
</dbReference>
<feature type="region of interest" description="Disordered" evidence="1">
    <location>
        <begin position="1"/>
        <end position="212"/>
    </location>
</feature>
<dbReference type="PANTHER" id="PTHR46619">
    <property type="entry name" value="RNA RECOGNITION MOTIF XS DOMAIN PROTEIN-RELATED"/>
    <property type="match status" value="1"/>
</dbReference>
<feature type="compositionally biased region" description="Basic and acidic residues" evidence="1">
    <location>
        <begin position="49"/>
        <end position="72"/>
    </location>
</feature>
<dbReference type="InterPro" id="IPR038588">
    <property type="entry name" value="XS_domain_sf"/>
</dbReference>
<feature type="region of interest" description="Disordered" evidence="1">
    <location>
        <begin position="569"/>
        <end position="625"/>
    </location>
</feature>
<reference evidence="3 4" key="2">
    <citation type="submission" date="2024-10" db="EMBL/GenBank/DDBJ databases">
        <authorList>
            <person name="Ryan C."/>
        </authorList>
    </citation>
    <scope>NUCLEOTIDE SEQUENCE [LARGE SCALE GENOMIC DNA]</scope>
</reference>
<feature type="region of interest" description="Disordered" evidence="1">
    <location>
        <begin position="722"/>
        <end position="822"/>
    </location>
</feature>
<protein>
    <recommendedName>
        <fullName evidence="2">XS domain-containing protein</fullName>
    </recommendedName>
</protein>
<gene>
    <name evidence="3" type="ORF">URODEC1_LOCUS6783</name>
</gene>
<proteinExistence type="predicted"/>
<feature type="compositionally biased region" description="Gly residues" evidence="1">
    <location>
        <begin position="1"/>
        <end position="21"/>
    </location>
</feature>
<feature type="region of interest" description="Disordered" evidence="1">
    <location>
        <begin position="415"/>
        <end position="463"/>
    </location>
</feature>
<feature type="compositionally biased region" description="Basic and acidic residues" evidence="1">
    <location>
        <begin position="808"/>
        <end position="822"/>
    </location>
</feature>
<dbReference type="PANTHER" id="PTHR46619:SF2">
    <property type="entry name" value="XS DOMAIN PROTEIN"/>
    <property type="match status" value="1"/>
</dbReference>
<dbReference type="AlphaFoldDB" id="A0ABC8VWI7"/>
<feature type="compositionally biased region" description="Basic and acidic residues" evidence="1">
    <location>
        <begin position="432"/>
        <end position="441"/>
    </location>
</feature>
<feature type="compositionally biased region" description="Polar residues" evidence="1">
    <location>
        <begin position="724"/>
        <end position="736"/>
    </location>
</feature>
<organism evidence="3 4">
    <name type="scientific">Urochloa decumbens</name>
    <dbReference type="NCBI Taxonomy" id="240449"/>
    <lineage>
        <taxon>Eukaryota</taxon>
        <taxon>Viridiplantae</taxon>
        <taxon>Streptophyta</taxon>
        <taxon>Embryophyta</taxon>
        <taxon>Tracheophyta</taxon>
        <taxon>Spermatophyta</taxon>
        <taxon>Magnoliopsida</taxon>
        <taxon>Liliopsida</taxon>
        <taxon>Poales</taxon>
        <taxon>Poaceae</taxon>
        <taxon>PACMAD clade</taxon>
        <taxon>Panicoideae</taxon>
        <taxon>Panicodae</taxon>
        <taxon>Paniceae</taxon>
        <taxon>Melinidinae</taxon>
        <taxon>Urochloa</taxon>
    </lineage>
</organism>
<dbReference type="Proteomes" id="UP001497457">
    <property type="component" value="Chromosome 10rd"/>
</dbReference>
<name>A0ABC8VWI7_9POAL</name>
<evidence type="ECO:0000313" key="3">
    <source>
        <dbReference type="EMBL" id="CAL4896699.1"/>
    </source>
</evidence>
<dbReference type="EMBL" id="OZ075120">
    <property type="protein sequence ID" value="CAL4896699.1"/>
    <property type="molecule type" value="Genomic_DNA"/>
</dbReference>
<sequence length="1079" mass="119838">MRGGGGGRGGGRGARGGGGGYGRRDRRPGGGASRDDRDRRPDHRPRRTPSPDRRPRRPRSEDDDRDPPRGDRIGYGGGGHTPPRRERTGYGDRHASPRRGRTQYEDPRDPLCRGPNRAYGGDRHVSPRGGRDYGGDRHISPRGGSDYGRALDREERDRYDRPGRGGHQDHEAPPAYMLPDHPSDLGRPSLRAGKKESDYLGGSGDRSLLKDDYLGRGLGSRSIGKESDLFGNDGMTLRISATDMGRTTAMYPQDRMSPPLRRSPAPRVVLSPPLRRSPSPRAVLSPPPLYPSMPPETGFLMGGSAMKASDRYGAGSTQLLHDDDSFKYHKHSRGPYIESRDIERHYSGCRDLVVENGGGTERFYSAGGVSAGRVRETDRPYSSRGTLEPDLLPSTQLKVLADSSKALLAKDYPYRMHTGPSYEPSNGYIMDDLGRSSHDSLGHGSGHPRRLSGSPLEHDSAHGDEPLLDIVRQSHLKRATRAASVEYDAQDEYVRRNPTNDAYAAPENLRVNASLSSRHISAAPSVRGIRDERVNSHLRLPHRIGEFESSFEAMYQGTEHLNQHSYGGDASLQYPTARGGNDHYSHSPGFEPAEIARRPARHHESASFENLSDQEASPMVSRKRHRSPAYLYPDVYQADDGLAGYGHYDDIDAYGLPPPRTPIYDMDDDDECNERYDMPANCNVFSRLALPHENNGEWTDVDRGNHPHSDILTYGRSKHIPMSQRLSRPNSHSQFRGTFMHGRGRGRGIGGLTKSAKKRLKTGSHQFHDGHPSEKNEFIKPNKFSKFSEDDPNGSGVKPEDGPDDEDRPVQKDPPEGSEEFSKQVHQAFLNYAKILNESPAMQKKYREATKGSLSCCVCGSVARKFPDLDALLSHAYDTSKAGLKTKHLGFHKALCVLMGWNWLVTPDTCKAHHSIPSEEVNAMRGDLMLWPPVVVIHHSSIANKAKDTEAKIVSMEEIEGVLADIGVPREKVKVCRGRPANQSVFLVKFQPTISGFQEAMRIDDHFSSRNHGKEEFLQMRDGKGKKAAPVDNLEELLYAHIAVVEDLVYLDEEAKRRCKIRSKKEVEASADATLNLEP</sequence>
<dbReference type="InterPro" id="IPR005380">
    <property type="entry name" value="XS_domain"/>
</dbReference>
<evidence type="ECO:0000256" key="1">
    <source>
        <dbReference type="SAM" id="MobiDB-lite"/>
    </source>
</evidence>
<keyword evidence="4" id="KW-1185">Reference proteome</keyword>
<evidence type="ECO:0000313" key="4">
    <source>
        <dbReference type="Proteomes" id="UP001497457"/>
    </source>
</evidence>
<evidence type="ECO:0000259" key="2">
    <source>
        <dbReference type="Pfam" id="PF03468"/>
    </source>
</evidence>
<accession>A0ABC8VWI7</accession>
<reference evidence="4" key="1">
    <citation type="submission" date="2024-06" db="EMBL/GenBank/DDBJ databases">
        <authorList>
            <person name="Ryan C."/>
        </authorList>
    </citation>
    <scope>NUCLEOTIDE SEQUENCE [LARGE SCALE GENOMIC DNA]</scope>
</reference>
<feature type="compositionally biased region" description="Basic and acidic residues" evidence="1">
    <location>
        <begin position="120"/>
        <end position="139"/>
    </location>
</feature>
<dbReference type="Pfam" id="PF03468">
    <property type="entry name" value="XS"/>
    <property type="match status" value="1"/>
</dbReference>
<feature type="region of interest" description="Disordered" evidence="1">
    <location>
        <begin position="249"/>
        <end position="289"/>
    </location>
</feature>
<feature type="compositionally biased region" description="Basic and acidic residues" evidence="1">
    <location>
        <begin position="594"/>
        <end position="606"/>
    </location>
</feature>
<feature type="compositionally biased region" description="Low complexity" evidence="1">
    <location>
        <begin position="262"/>
        <end position="284"/>
    </location>
</feature>
<feature type="compositionally biased region" description="Basic and acidic residues" evidence="1">
    <location>
        <begin position="149"/>
        <end position="172"/>
    </location>
</feature>
<feature type="compositionally biased region" description="Basic and acidic residues" evidence="1">
    <location>
        <begin position="766"/>
        <end position="780"/>
    </location>
</feature>
<feature type="domain" description="XS" evidence="2">
    <location>
        <begin position="927"/>
        <end position="1048"/>
    </location>
</feature>
<feature type="compositionally biased region" description="Basic and acidic residues" evidence="1">
    <location>
        <begin position="83"/>
        <end position="95"/>
    </location>
</feature>
<feature type="compositionally biased region" description="Basic and acidic residues" evidence="1">
    <location>
        <begin position="102"/>
        <end position="111"/>
    </location>
</feature>